<dbReference type="NCBIfam" id="TIGR00004">
    <property type="entry name" value="Rid family detoxifying hydrolase"/>
    <property type="match status" value="1"/>
</dbReference>
<dbReference type="CDD" id="cd00448">
    <property type="entry name" value="YjgF_YER057c_UK114_family"/>
    <property type="match status" value="1"/>
</dbReference>
<dbReference type="SUPFAM" id="SSF55298">
    <property type="entry name" value="YjgF-like"/>
    <property type="match status" value="1"/>
</dbReference>
<protein>
    <submittedName>
        <fullName evidence="2">Uncharacterized protein</fullName>
    </submittedName>
</protein>
<dbReference type="InterPro" id="IPR006175">
    <property type="entry name" value="YjgF/YER057c/UK114"/>
</dbReference>
<dbReference type="GO" id="GO:0005829">
    <property type="term" value="C:cytosol"/>
    <property type="evidence" value="ECO:0007669"/>
    <property type="project" value="TreeGrafter"/>
</dbReference>
<accession>X1QKV4</accession>
<dbReference type="Pfam" id="PF01042">
    <property type="entry name" value="Ribonuc_L-PSP"/>
    <property type="match status" value="1"/>
</dbReference>
<name>X1QKV4_9ZZZZ</name>
<dbReference type="PROSITE" id="PS01094">
    <property type="entry name" value="UPF0076"/>
    <property type="match status" value="1"/>
</dbReference>
<dbReference type="InterPro" id="IPR006056">
    <property type="entry name" value="RidA"/>
</dbReference>
<dbReference type="EMBL" id="BARW01003610">
    <property type="protein sequence ID" value="GAI69107.1"/>
    <property type="molecule type" value="Genomic_DNA"/>
</dbReference>
<dbReference type="InterPro" id="IPR035959">
    <property type="entry name" value="RutC-like_sf"/>
</dbReference>
<dbReference type="InterPro" id="IPR019897">
    <property type="entry name" value="RidA_CS"/>
</dbReference>
<dbReference type="GO" id="GO:0019239">
    <property type="term" value="F:deaminase activity"/>
    <property type="evidence" value="ECO:0007669"/>
    <property type="project" value="TreeGrafter"/>
</dbReference>
<dbReference type="Gene3D" id="3.30.1330.40">
    <property type="entry name" value="RutC-like"/>
    <property type="match status" value="1"/>
</dbReference>
<evidence type="ECO:0000313" key="2">
    <source>
        <dbReference type="EMBL" id="GAI69107.1"/>
    </source>
</evidence>
<dbReference type="FunFam" id="3.30.1330.40:FF:000001">
    <property type="entry name" value="L-PSP family endoribonuclease"/>
    <property type="match status" value="1"/>
</dbReference>
<reference evidence="2" key="1">
    <citation type="journal article" date="2014" name="Front. Microbiol.">
        <title>High frequency of phylogenetically diverse reductive dehalogenase-homologous genes in deep subseafloor sedimentary metagenomes.</title>
        <authorList>
            <person name="Kawai M."/>
            <person name="Futagami T."/>
            <person name="Toyoda A."/>
            <person name="Takaki Y."/>
            <person name="Nishi S."/>
            <person name="Hori S."/>
            <person name="Arai W."/>
            <person name="Tsubouchi T."/>
            <person name="Morono Y."/>
            <person name="Uchiyama I."/>
            <person name="Ito T."/>
            <person name="Fujiyama A."/>
            <person name="Inagaki F."/>
            <person name="Takami H."/>
        </authorList>
    </citation>
    <scope>NUCLEOTIDE SEQUENCE</scope>
    <source>
        <strain evidence="2">Expedition CK06-06</strain>
    </source>
</reference>
<proteinExistence type="inferred from homology"/>
<comment type="caution">
    <text evidence="2">The sequence shown here is derived from an EMBL/GenBank/DDBJ whole genome shotgun (WGS) entry which is preliminary data.</text>
</comment>
<gene>
    <name evidence="2" type="ORF">S12H4_09062</name>
</gene>
<evidence type="ECO:0000256" key="1">
    <source>
        <dbReference type="ARBA" id="ARBA00010552"/>
    </source>
</evidence>
<dbReference type="PANTHER" id="PTHR11803:SF39">
    <property type="entry name" value="2-IMINOBUTANOATE_2-IMINOPROPANOATE DEAMINASE"/>
    <property type="match status" value="1"/>
</dbReference>
<dbReference type="AlphaFoldDB" id="X1QKV4"/>
<comment type="similarity">
    <text evidence="1">Belongs to the RutC family.</text>
</comment>
<sequence length="125" mass="14012">MSKEFISTNSVFPSPVFSQAIKVGHFVYVSGQVGDDLTGKLSNATFGNEVKQAFENIKSILQAASLDLKDVIKVTIFMSDMSLFNELNTIYMTYFPKNQPTRSAVEVSRLYLNARIEIEVIAYKD</sequence>
<organism evidence="2">
    <name type="scientific">marine sediment metagenome</name>
    <dbReference type="NCBI Taxonomy" id="412755"/>
    <lineage>
        <taxon>unclassified sequences</taxon>
        <taxon>metagenomes</taxon>
        <taxon>ecological metagenomes</taxon>
    </lineage>
</organism>
<dbReference type="PANTHER" id="PTHR11803">
    <property type="entry name" value="2-IMINOBUTANOATE/2-IMINOPROPANOATE DEAMINASE RIDA"/>
    <property type="match status" value="1"/>
</dbReference>